<reference evidence="4" key="1">
    <citation type="submission" date="2014-11" db="EMBL/GenBank/DDBJ databases">
        <authorList>
            <person name="Amaro Gonzalez C."/>
        </authorList>
    </citation>
    <scope>NUCLEOTIDE SEQUENCE</scope>
</reference>
<dbReference type="PANTHER" id="PTHR46746:SF9">
    <property type="entry name" value="CD209 ANTIGEN-LIKE PROTEIN C-LIKE"/>
    <property type="match status" value="1"/>
</dbReference>
<keyword evidence="2" id="KW-1015">Disulfide bond</keyword>
<dbReference type="InterPro" id="IPR018378">
    <property type="entry name" value="C-type_lectin_CS"/>
</dbReference>
<dbReference type="GO" id="GO:0030246">
    <property type="term" value="F:carbohydrate binding"/>
    <property type="evidence" value="ECO:0007669"/>
    <property type="project" value="UniProtKB-KW"/>
</dbReference>
<dbReference type="Pfam" id="PF00059">
    <property type="entry name" value="Lectin_C"/>
    <property type="match status" value="1"/>
</dbReference>
<dbReference type="InterPro" id="IPR051379">
    <property type="entry name" value="C-type_Lectin_Receptor_IMM"/>
</dbReference>
<dbReference type="SUPFAM" id="SSF56436">
    <property type="entry name" value="C-type lectin-like"/>
    <property type="match status" value="1"/>
</dbReference>
<evidence type="ECO:0000256" key="2">
    <source>
        <dbReference type="ARBA" id="ARBA00023157"/>
    </source>
</evidence>
<dbReference type="PROSITE" id="PS50041">
    <property type="entry name" value="C_TYPE_LECTIN_2"/>
    <property type="match status" value="1"/>
</dbReference>
<accession>A0A0E9XBR8</accession>
<dbReference type="InterPro" id="IPR033989">
    <property type="entry name" value="CD209-like_CTLD"/>
</dbReference>
<name>A0A0E9XBR8_ANGAN</name>
<dbReference type="CDD" id="cd03590">
    <property type="entry name" value="CLECT_DC-SIGN_like"/>
    <property type="match status" value="1"/>
</dbReference>
<dbReference type="InterPro" id="IPR016186">
    <property type="entry name" value="C-type_lectin-like/link_sf"/>
</dbReference>
<dbReference type="SMART" id="SM00034">
    <property type="entry name" value="CLECT"/>
    <property type="match status" value="1"/>
</dbReference>
<dbReference type="PROSITE" id="PS00615">
    <property type="entry name" value="C_TYPE_LECTIN_1"/>
    <property type="match status" value="1"/>
</dbReference>
<feature type="domain" description="C-type lectin" evidence="3">
    <location>
        <begin position="65"/>
        <end position="188"/>
    </location>
</feature>
<evidence type="ECO:0000256" key="1">
    <source>
        <dbReference type="ARBA" id="ARBA00022734"/>
    </source>
</evidence>
<organism evidence="4">
    <name type="scientific">Anguilla anguilla</name>
    <name type="common">European freshwater eel</name>
    <name type="synonym">Muraena anguilla</name>
    <dbReference type="NCBI Taxonomy" id="7936"/>
    <lineage>
        <taxon>Eukaryota</taxon>
        <taxon>Metazoa</taxon>
        <taxon>Chordata</taxon>
        <taxon>Craniata</taxon>
        <taxon>Vertebrata</taxon>
        <taxon>Euteleostomi</taxon>
        <taxon>Actinopterygii</taxon>
        <taxon>Neopterygii</taxon>
        <taxon>Teleostei</taxon>
        <taxon>Anguilliformes</taxon>
        <taxon>Anguillidae</taxon>
        <taxon>Anguilla</taxon>
    </lineage>
</organism>
<dbReference type="EMBL" id="GBXM01008370">
    <property type="protein sequence ID" value="JAI00208.1"/>
    <property type="molecule type" value="Transcribed_RNA"/>
</dbReference>
<sequence length="194" mass="22891">MEWSEVKELEEFRANHSRAIQVERKKNNTASFAMLEKKYKYLDQYCHSNSKETVCKPCPQGWEQFSSKCYFFSTEVKTRLESHNDCLDRGAGLVIIESEGEQEFITKHAREHPYWIGLSDFNNEGTWLWADKTLLQKGFWRSGEPDDHYWTENKTQGKIKEADCVVTVPDENTWEDTHCFSEYKFVCETDALLF</sequence>
<evidence type="ECO:0000313" key="4">
    <source>
        <dbReference type="EMBL" id="JAI00208.1"/>
    </source>
</evidence>
<protein>
    <recommendedName>
        <fullName evidence="3">C-type lectin domain-containing protein</fullName>
    </recommendedName>
</protein>
<reference evidence="4" key="2">
    <citation type="journal article" date="2015" name="Fish Shellfish Immunol.">
        <title>Early steps in the European eel (Anguilla anguilla)-Vibrio vulnificus interaction in the gills: Role of the RtxA13 toxin.</title>
        <authorList>
            <person name="Callol A."/>
            <person name="Pajuelo D."/>
            <person name="Ebbesson L."/>
            <person name="Teles M."/>
            <person name="MacKenzie S."/>
            <person name="Amaro C."/>
        </authorList>
    </citation>
    <scope>NUCLEOTIDE SEQUENCE</scope>
</reference>
<dbReference type="AlphaFoldDB" id="A0A0E9XBR8"/>
<dbReference type="InterPro" id="IPR001304">
    <property type="entry name" value="C-type_lectin-like"/>
</dbReference>
<evidence type="ECO:0000259" key="3">
    <source>
        <dbReference type="PROSITE" id="PS50041"/>
    </source>
</evidence>
<keyword evidence="1" id="KW-0430">Lectin</keyword>
<dbReference type="Gene3D" id="3.10.100.10">
    <property type="entry name" value="Mannose-Binding Protein A, subunit A"/>
    <property type="match status" value="1"/>
</dbReference>
<dbReference type="InterPro" id="IPR016187">
    <property type="entry name" value="CTDL_fold"/>
</dbReference>
<dbReference type="PANTHER" id="PTHR46746">
    <property type="entry name" value="KILLER CELL LECTIN-LIKE RECEPTOR SUBFAMILY F MEMBER 2"/>
    <property type="match status" value="1"/>
</dbReference>
<proteinExistence type="predicted"/>